<protein>
    <submittedName>
        <fullName evidence="2">Uncharacterized protein</fullName>
    </submittedName>
</protein>
<evidence type="ECO:0000256" key="1">
    <source>
        <dbReference type="SAM" id="MobiDB-lite"/>
    </source>
</evidence>
<reference evidence="3" key="1">
    <citation type="journal article" date="2019" name="Int. J. Syst. Evol. Microbiol.">
        <title>The Global Catalogue of Microorganisms (GCM) 10K type strain sequencing project: providing services to taxonomists for standard genome sequencing and annotation.</title>
        <authorList>
            <consortium name="The Broad Institute Genomics Platform"/>
            <consortium name="The Broad Institute Genome Sequencing Center for Infectious Disease"/>
            <person name="Wu L."/>
            <person name="Ma J."/>
        </authorList>
    </citation>
    <scope>NUCLEOTIDE SEQUENCE [LARGE SCALE GENOMIC DNA]</scope>
    <source>
        <strain evidence="3">KCTC 42447</strain>
    </source>
</reference>
<sequence>MIRIRGRIGNWPVDLEVDLDASDWAQLGKDLSAVEAGPTEADATAAPRSSPGNDPLWQAAQDLLREAGELSGPALLEQFEPLTGNMAAAKRLLVRLRHCPQVRIQQDGETPLYRWTG</sequence>
<organism evidence="2 3">
    <name type="scientific">Stutzerimonas tarimensis</name>
    <dbReference type="NCBI Taxonomy" id="1507735"/>
    <lineage>
        <taxon>Bacteria</taxon>
        <taxon>Pseudomonadati</taxon>
        <taxon>Pseudomonadota</taxon>
        <taxon>Gammaproteobacteria</taxon>
        <taxon>Pseudomonadales</taxon>
        <taxon>Pseudomonadaceae</taxon>
        <taxon>Stutzerimonas</taxon>
    </lineage>
</organism>
<evidence type="ECO:0000313" key="3">
    <source>
        <dbReference type="Proteomes" id="UP001595630"/>
    </source>
</evidence>
<feature type="region of interest" description="Disordered" evidence="1">
    <location>
        <begin position="36"/>
        <end position="56"/>
    </location>
</feature>
<proteinExistence type="predicted"/>
<gene>
    <name evidence="2" type="ORF">ACFOMF_02055</name>
</gene>
<accession>A0ABV7T0X9</accession>
<evidence type="ECO:0000313" key="2">
    <source>
        <dbReference type="EMBL" id="MFC3606571.1"/>
    </source>
</evidence>
<name>A0ABV7T0X9_9GAMM</name>
<dbReference type="Proteomes" id="UP001595630">
    <property type="component" value="Unassembled WGS sequence"/>
</dbReference>
<keyword evidence="3" id="KW-1185">Reference proteome</keyword>
<dbReference type="RefSeq" id="WP_386360729.1">
    <property type="nucleotide sequence ID" value="NZ_JBHRXZ010000003.1"/>
</dbReference>
<comment type="caution">
    <text evidence="2">The sequence shown here is derived from an EMBL/GenBank/DDBJ whole genome shotgun (WGS) entry which is preliminary data.</text>
</comment>
<dbReference type="EMBL" id="JBHRXZ010000003">
    <property type="protein sequence ID" value="MFC3606571.1"/>
    <property type="molecule type" value="Genomic_DNA"/>
</dbReference>